<evidence type="ECO:0000313" key="2">
    <source>
        <dbReference type="Proteomes" id="UP000827455"/>
    </source>
</evidence>
<sequence length="71" mass="8259">MVMTIIPQYPIPSYKDGGIHIKKKNRGKFNALKKRTGKSTEELTHSKNPLTRKRAIFAQNAKKWKHKGRKK</sequence>
<protein>
    <submittedName>
        <fullName evidence="1">Transcriptional regulator</fullName>
    </submittedName>
</protein>
<keyword evidence="2" id="KW-1185">Reference proteome</keyword>
<proteinExistence type="predicted"/>
<gene>
    <name evidence="1" type="primary">gp_72925</name>
</gene>
<name>A0AAE7RWU6_9CAUD</name>
<reference evidence="1 2" key="1">
    <citation type="submission" date="2021-04" db="EMBL/GenBank/DDBJ databases">
        <authorList>
            <person name="Shkoporov A.N."/>
            <person name="Stockdale S.R."/>
            <person name="Guerin E."/>
            <person name="Ross R.P."/>
            <person name="Hill C."/>
        </authorList>
    </citation>
    <scope>NUCLEOTIDE SEQUENCE [LARGE SCALE GENOMIC DNA]</scope>
    <source>
        <strain evidence="2">cr19_1</strain>
    </source>
</reference>
<accession>A0AAE7RWU6</accession>
<dbReference type="EMBL" id="MZ130494">
    <property type="protein sequence ID" value="QWM90891.2"/>
    <property type="molecule type" value="Genomic_DNA"/>
</dbReference>
<organism evidence="1 2">
    <name type="scientific">uncultured phage cr19_1</name>
    <dbReference type="NCBI Taxonomy" id="2986420"/>
    <lineage>
        <taxon>Viruses</taxon>
        <taxon>Duplodnaviria</taxon>
        <taxon>Heunggongvirae</taxon>
        <taxon>Uroviricota</taxon>
        <taxon>Caudoviricetes</taxon>
        <taxon>Crassvirales</taxon>
        <taxon>Suoliviridae</taxon>
        <taxon>Uncouvirinae</taxon>
        <taxon>Birpovirus</taxon>
        <taxon>Birpovirus hominis</taxon>
    </lineage>
</organism>
<dbReference type="Proteomes" id="UP000827455">
    <property type="component" value="Segment"/>
</dbReference>
<evidence type="ECO:0000313" key="1">
    <source>
        <dbReference type="EMBL" id="QWM90891.2"/>
    </source>
</evidence>